<evidence type="ECO:0000313" key="2">
    <source>
        <dbReference type="Proteomes" id="UP000503349"/>
    </source>
</evidence>
<accession>A0A6G1QSQ5</accession>
<dbReference type="AlphaFoldDB" id="A0A6G1QSQ5"/>
<evidence type="ECO:0000313" key="1">
    <source>
        <dbReference type="EMBL" id="KAF3705721.1"/>
    </source>
</evidence>
<sequence length="62" mass="7145">MAVCLCMPVCVDREIDEKVAQGVSHLLANDSWDRPQPPWDPEQDKQLQIMDEWMEVSTPVHP</sequence>
<keyword evidence="2" id="KW-1185">Reference proteome</keyword>
<organism evidence="1 2">
    <name type="scientific">Channa argus</name>
    <name type="common">Northern snakehead</name>
    <name type="synonym">Ophicephalus argus</name>
    <dbReference type="NCBI Taxonomy" id="215402"/>
    <lineage>
        <taxon>Eukaryota</taxon>
        <taxon>Metazoa</taxon>
        <taxon>Chordata</taxon>
        <taxon>Craniata</taxon>
        <taxon>Vertebrata</taxon>
        <taxon>Euteleostomi</taxon>
        <taxon>Actinopterygii</taxon>
        <taxon>Neopterygii</taxon>
        <taxon>Teleostei</taxon>
        <taxon>Neoteleostei</taxon>
        <taxon>Acanthomorphata</taxon>
        <taxon>Anabantaria</taxon>
        <taxon>Anabantiformes</taxon>
        <taxon>Channoidei</taxon>
        <taxon>Channidae</taxon>
        <taxon>Channa</taxon>
    </lineage>
</organism>
<name>A0A6G1QSQ5_CHAAH</name>
<gene>
    <name evidence="1" type="ORF">EXN66_Car021412</name>
</gene>
<reference evidence="1 2" key="1">
    <citation type="submission" date="2019-02" db="EMBL/GenBank/DDBJ databases">
        <title>Opniocepnalus argus genome.</title>
        <authorList>
            <person name="Zhou C."/>
            <person name="Xiao S."/>
        </authorList>
    </citation>
    <scope>NUCLEOTIDE SEQUENCE [LARGE SCALE GENOMIC DNA]</scope>
    <source>
        <strain evidence="1">OARG1902GOOAL</strain>
        <tissue evidence="1">Muscle</tissue>
    </source>
</reference>
<reference evidence="2" key="2">
    <citation type="submission" date="2019-02" db="EMBL/GenBank/DDBJ databases">
        <title>Opniocepnalus argus Var Kimnra genome.</title>
        <authorList>
            <person name="Zhou C."/>
            <person name="Xiao S."/>
        </authorList>
    </citation>
    <scope>NUCLEOTIDE SEQUENCE [LARGE SCALE GENOMIC DNA]</scope>
</reference>
<proteinExistence type="predicted"/>
<dbReference type="EMBL" id="CM015733">
    <property type="protein sequence ID" value="KAF3705721.1"/>
    <property type="molecule type" value="Genomic_DNA"/>
</dbReference>
<dbReference type="Proteomes" id="UP000503349">
    <property type="component" value="Chromosome 22"/>
</dbReference>
<protein>
    <submittedName>
        <fullName evidence="1">Uncharacterized protein</fullName>
    </submittedName>
</protein>